<dbReference type="AlphaFoldDB" id="A0A7N9IGZ2"/>
<keyword evidence="1" id="KW-1133">Transmembrane helix</keyword>
<name>A0A7N9IGZ2_MACFA</name>
<reference evidence="2 3" key="1">
    <citation type="submission" date="2013-03" db="EMBL/GenBank/DDBJ databases">
        <authorList>
            <person name="Warren W."/>
            <person name="Wilson R.K."/>
        </authorList>
    </citation>
    <scope>NUCLEOTIDE SEQUENCE</scope>
</reference>
<keyword evidence="3" id="KW-1185">Reference proteome</keyword>
<protein>
    <submittedName>
        <fullName evidence="2">Uncharacterized protein</fullName>
    </submittedName>
</protein>
<keyword evidence="1" id="KW-0812">Transmembrane</keyword>
<dbReference type="Gene3D" id="1.10.287.210">
    <property type="match status" value="1"/>
</dbReference>
<dbReference type="PANTHER" id="PTHR10424">
    <property type="entry name" value="VIRAL ENVELOPE PROTEIN"/>
    <property type="match status" value="1"/>
</dbReference>
<evidence type="ECO:0000313" key="3">
    <source>
        <dbReference type="Proteomes" id="UP000233100"/>
    </source>
</evidence>
<dbReference type="InterPro" id="IPR018154">
    <property type="entry name" value="TLV/ENV_coat_polyprotein"/>
</dbReference>
<dbReference type="PANTHER" id="PTHR10424:SF68">
    <property type="entry name" value="ENDOGENOUS RETROVIRUS GROUP 3 MEMBER 1 ENV POLYPROTEIN"/>
    <property type="match status" value="1"/>
</dbReference>
<keyword evidence="1" id="KW-0472">Membrane</keyword>
<sequence>MQQQNQMRVTIYQNRLALDYLLEESGVCGKFNISNCCLNIDDNGKAVLEIASNVRKVAQVPAQTWKGWDPANLLGGWFSNLGGFKMQVGTIIFIIGLLLFLLCYPTYNKSH</sequence>
<evidence type="ECO:0000256" key="1">
    <source>
        <dbReference type="SAM" id="Phobius"/>
    </source>
</evidence>
<reference evidence="2" key="2">
    <citation type="submission" date="2025-08" db="UniProtKB">
        <authorList>
            <consortium name="Ensembl"/>
        </authorList>
    </citation>
    <scope>IDENTIFICATION</scope>
</reference>
<organism evidence="2 3">
    <name type="scientific">Macaca fascicularis</name>
    <name type="common">Crab-eating macaque</name>
    <name type="synonym">Cynomolgus monkey</name>
    <dbReference type="NCBI Taxonomy" id="9541"/>
    <lineage>
        <taxon>Eukaryota</taxon>
        <taxon>Metazoa</taxon>
        <taxon>Chordata</taxon>
        <taxon>Craniata</taxon>
        <taxon>Vertebrata</taxon>
        <taxon>Euteleostomi</taxon>
        <taxon>Mammalia</taxon>
        <taxon>Eutheria</taxon>
        <taxon>Euarchontoglires</taxon>
        <taxon>Primates</taxon>
        <taxon>Haplorrhini</taxon>
        <taxon>Catarrhini</taxon>
        <taxon>Cercopithecidae</taxon>
        <taxon>Cercopithecinae</taxon>
        <taxon>Macaca</taxon>
    </lineage>
</organism>
<dbReference type="SUPFAM" id="SSF58069">
    <property type="entry name" value="Virus ectodomain"/>
    <property type="match status" value="1"/>
</dbReference>
<reference evidence="2" key="3">
    <citation type="submission" date="2025-09" db="UniProtKB">
        <authorList>
            <consortium name="Ensembl"/>
        </authorList>
    </citation>
    <scope>IDENTIFICATION</scope>
</reference>
<feature type="transmembrane region" description="Helical" evidence="1">
    <location>
        <begin position="88"/>
        <end position="107"/>
    </location>
</feature>
<proteinExistence type="predicted"/>
<accession>A0A7N9IGZ2</accession>
<evidence type="ECO:0000313" key="2">
    <source>
        <dbReference type="Ensembl" id="ENSMFAP00000062316.1"/>
    </source>
</evidence>
<dbReference type="Proteomes" id="UP000233100">
    <property type="component" value="Chromosome 13"/>
</dbReference>
<dbReference type="Ensembl" id="ENSMFAT00000076042.1">
    <property type="protein sequence ID" value="ENSMFAP00000062316.1"/>
    <property type="gene ID" value="ENSMFAG00000051941.1"/>
</dbReference>
<dbReference type="GeneTree" id="ENSGT00940000165291"/>